<name>A0A9P1P1G5_9CYAN</name>
<dbReference type="RefSeq" id="WP_006670540.1">
    <property type="nucleotide sequence ID" value="NZ_FO818640.1"/>
</dbReference>
<protein>
    <submittedName>
        <fullName evidence="1">Uncharacterized protein</fullName>
    </submittedName>
</protein>
<dbReference type="Proteomes" id="UP000032946">
    <property type="component" value="Chromosome"/>
</dbReference>
<evidence type="ECO:0000313" key="2">
    <source>
        <dbReference type="Proteomes" id="UP000032946"/>
    </source>
</evidence>
<proteinExistence type="predicted"/>
<evidence type="ECO:0000313" key="1">
    <source>
        <dbReference type="EMBL" id="CDM97963.1"/>
    </source>
</evidence>
<dbReference type="EMBL" id="FO818640">
    <property type="protein sequence ID" value="CDM97963.1"/>
    <property type="molecule type" value="Genomic_DNA"/>
</dbReference>
<dbReference type="Gene3D" id="3.30.450.20">
    <property type="entry name" value="PAS domain"/>
    <property type="match status" value="1"/>
</dbReference>
<organism evidence="1 2">
    <name type="scientific">Limnospira indica PCC 8005</name>
    <dbReference type="NCBI Taxonomy" id="376219"/>
    <lineage>
        <taxon>Bacteria</taxon>
        <taxon>Bacillati</taxon>
        <taxon>Cyanobacteriota</taxon>
        <taxon>Cyanophyceae</taxon>
        <taxon>Oscillatoriophycideae</taxon>
        <taxon>Oscillatoriales</taxon>
        <taxon>Sirenicapillariaceae</taxon>
        <taxon>Limnospira</taxon>
    </lineage>
</organism>
<accession>A0A9P1P1G5</accession>
<keyword evidence="2" id="KW-1185">Reference proteome</keyword>
<reference evidence="1 2" key="1">
    <citation type="submission" date="2014-02" db="EMBL/GenBank/DDBJ databases">
        <authorList>
            <person name="Genoscope - CEA"/>
        </authorList>
    </citation>
    <scope>NUCLEOTIDE SEQUENCE [LARGE SCALE GENOMIC DNA]</scope>
    <source>
        <strain evidence="1 2">PCC 8005</strain>
    </source>
</reference>
<dbReference type="AlphaFoldDB" id="A0A9P1P1G5"/>
<gene>
    <name evidence="1" type="ORF">ARTHRO_60564</name>
</gene>
<sequence length="61" mass="7118">MINIIEPETDFSFYYYHTNDQGDRTTVQAIVENADPRKHTIYITAKEAGQAIWSDVYISYL</sequence>